<sequence length="270" mass="29277">MSETFRCPDCGAENPAGAEHCVQCNFPIAAHDRPGADARPARPAVTPPAAPAPSAEAGREAAPPAARSKAPLPRPLSRPPRRPRPGAMPHEAVHLWVWVGGIVAVLLIFMAVTWRRDIGRTVEGASPEQQQRADQLMKELARDSTNAAAHVGLGDILYDTGNWSDAIVHYKAALRRDSTLVTAIVDLGVCYYNLSVPGEAERLFRLALSKEPRQPIALFNMGIVHERRNENAEALRYFRAAGEVATVPAMHEAVREAVARVEQRMAGGAR</sequence>
<comment type="caution">
    <text evidence="3">The sequence shown here is derived from an EMBL/GenBank/DDBJ whole genome shotgun (WGS) entry which is preliminary data.</text>
</comment>
<reference evidence="3" key="1">
    <citation type="journal article" date="2020" name="mSystems">
        <title>Genome- and Community-Level Interaction Insights into Carbon Utilization and Element Cycling Functions of Hydrothermarchaeota in Hydrothermal Sediment.</title>
        <authorList>
            <person name="Zhou Z."/>
            <person name="Liu Y."/>
            <person name="Xu W."/>
            <person name="Pan J."/>
            <person name="Luo Z.H."/>
            <person name="Li M."/>
        </authorList>
    </citation>
    <scope>NUCLEOTIDE SEQUENCE [LARGE SCALE GENOMIC DNA]</scope>
    <source>
        <strain evidence="3">SpSt-381</strain>
    </source>
</reference>
<keyword evidence="2" id="KW-0812">Transmembrane</keyword>
<dbReference type="Gene3D" id="1.25.40.10">
    <property type="entry name" value="Tetratricopeptide repeat domain"/>
    <property type="match status" value="1"/>
</dbReference>
<dbReference type="SUPFAM" id="SSF48452">
    <property type="entry name" value="TPR-like"/>
    <property type="match status" value="1"/>
</dbReference>
<dbReference type="EMBL" id="DSQF01000020">
    <property type="protein sequence ID" value="HGZ43730.1"/>
    <property type="molecule type" value="Genomic_DNA"/>
</dbReference>
<proteinExistence type="predicted"/>
<evidence type="ECO:0000313" key="3">
    <source>
        <dbReference type="EMBL" id="HGZ43730.1"/>
    </source>
</evidence>
<feature type="compositionally biased region" description="Low complexity" evidence="1">
    <location>
        <begin position="52"/>
        <end position="67"/>
    </location>
</feature>
<evidence type="ECO:0000256" key="1">
    <source>
        <dbReference type="SAM" id="MobiDB-lite"/>
    </source>
</evidence>
<dbReference type="Pfam" id="PF13414">
    <property type="entry name" value="TPR_11"/>
    <property type="match status" value="1"/>
</dbReference>
<feature type="region of interest" description="Disordered" evidence="1">
    <location>
        <begin position="32"/>
        <end position="87"/>
    </location>
</feature>
<dbReference type="InterPro" id="IPR052943">
    <property type="entry name" value="TMTC_O-mannosyl-trnsfr"/>
</dbReference>
<feature type="transmembrane region" description="Helical" evidence="2">
    <location>
        <begin position="95"/>
        <end position="114"/>
    </location>
</feature>
<accession>A0A832MKD7</accession>
<dbReference type="PANTHER" id="PTHR44809">
    <property type="match status" value="1"/>
</dbReference>
<gene>
    <name evidence="3" type="ORF">ENR23_09960</name>
</gene>
<dbReference type="SMART" id="SM00028">
    <property type="entry name" value="TPR"/>
    <property type="match status" value="3"/>
</dbReference>
<keyword evidence="2" id="KW-0472">Membrane</keyword>
<dbReference type="InterPro" id="IPR011990">
    <property type="entry name" value="TPR-like_helical_dom_sf"/>
</dbReference>
<dbReference type="InterPro" id="IPR019734">
    <property type="entry name" value="TPR_rpt"/>
</dbReference>
<name>A0A832MKD7_UNCEI</name>
<organism evidence="3">
    <name type="scientific">Eiseniibacteriota bacterium</name>
    <dbReference type="NCBI Taxonomy" id="2212470"/>
    <lineage>
        <taxon>Bacteria</taxon>
        <taxon>Candidatus Eiseniibacteriota</taxon>
    </lineage>
</organism>
<dbReference type="AlphaFoldDB" id="A0A832MKD7"/>
<dbReference type="PANTHER" id="PTHR44809:SF1">
    <property type="entry name" value="PROTEIN O-MANNOSYL-TRANSFERASE TMTC1"/>
    <property type="match status" value="1"/>
</dbReference>
<keyword evidence="2" id="KW-1133">Transmembrane helix</keyword>
<evidence type="ECO:0000256" key="2">
    <source>
        <dbReference type="SAM" id="Phobius"/>
    </source>
</evidence>
<protein>
    <submittedName>
        <fullName evidence="3">Tetratricopeptide repeat protein</fullName>
    </submittedName>
</protein>
<dbReference type="Pfam" id="PF13432">
    <property type="entry name" value="TPR_16"/>
    <property type="match status" value="1"/>
</dbReference>